<keyword evidence="4" id="KW-1185">Reference proteome</keyword>
<accession>C7P0D7</accession>
<dbReference type="RefSeq" id="WP_015763771.1">
    <property type="nucleotide sequence ID" value="NC_013202.1"/>
</dbReference>
<dbReference type="AlphaFoldDB" id="C7P0D7"/>
<gene>
    <name evidence="3" type="ordered locus">Hmuk_2824</name>
</gene>
<dbReference type="STRING" id="485914.Hmuk_2824"/>
<dbReference type="GeneID" id="59369164"/>
<evidence type="ECO:0000313" key="3">
    <source>
        <dbReference type="EMBL" id="ACV48929.1"/>
    </source>
</evidence>
<dbReference type="EMBL" id="CP001688">
    <property type="protein sequence ID" value="ACV48929.1"/>
    <property type="molecule type" value="Genomic_DNA"/>
</dbReference>
<organism evidence="3 4">
    <name type="scientific">Halomicrobium mukohataei (strain ATCC 700874 / DSM 12286 / JCM 9738 / NCIMB 13541)</name>
    <name type="common">Haloarcula mukohataei</name>
    <dbReference type="NCBI Taxonomy" id="485914"/>
    <lineage>
        <taxon>Archaea</taxon>
        <taxon>Methanobacteriati</taxon>
        <taxon>Methanobacteriota</taxon>
        <taxon>Stenosarchaea group</taxon>
        <taxon>Halobacteria</taxon>
        <taxon>Halobacteriales</taxon>
        <taxon>Haloarculaceae</taxon>
        <taxon>Halomicrobium</taxon>
    </lineage>
</organism>
<reference evidence="3 4" key="1">
    <citation type="journal article" date="2009" name="Stand. Genomic Sci.">
        <title>Complete genome sequence of Halomicrobium mukohataei type strain (arg-2).</title>
        <authorList>
            <person name="Tindall B.J."/>
            <person name="Schneider S."/>
            <person name="Lapidus A."/>
            <person name="Copeland A."/>
            <person name="Glavina Del Rio T."/>
            <person name="Nolan M."/>
            <person name="Lucas S."/>
            <person name="Chen F."/>
            <person name="Tice H."/>
            <person name="Cheng J.F."/>
            <person name="Saunders E."/>
            <person name="Bruce D."/>
            <person name="Goodwin L."/>
            <person name="Pitluck S."/>
            <person name="Mikhailova N."/>
            <person name="Pati A."/>
            <person name="Ivanova N."/>
            <person name="Mavrommatis K."/>
            <person name="Chen A."/>
            <person name="Palaniappan K."/>
            <person name="Chain P."/>
            <person name="Land M."/>
            <person name="Hauser L."/>
            <person name="Chang Y.J."/>
            <person name="Jeffries C.D."/>
            <person name="Brettin T."/>
            <person name="Han C."/>
            <person name="Rohde M."/>
            <person name="Goker M."/>
            <person name="Bristow J."/>
            <person name="Eisen J.A."/>
            <person name="Markowitz V."/>
            <person name="Hugenholtz P."/>
            <person name="Klenk H.P."/>
            <person name="Kyrpides N.C."/>
            <person name="Detter J.C."/>
        </authorList>
    </citation>
    <scope>NUCLEOTIDE SEQUENCE [LARGE SCALE GENOMIC DNA]</scope>
    <source>
        <strain evidence="4">ATCC 700874 / DSM 12286 / JCM 9738 / NCIMB 13541</strain>
    </source>
</reference>
<dbReference type="HOGENOM" id="CLU_3003047_0_0_2"/>
<evidence type="ECO:0000256" key="1">
    <source>
        <dbReference type="SAM" id="MobiDB-lite"/>
    </source>
</evidence>
<name>C7P0D7_HALMD</name>
<feature type="compositionally biased region" description="Basic and acidic residues" evidence="1">
    <location>
        <begin position="36"/>
        <end position="48"/>
    </location>
</feature>
<dbReference type="Proteomes" id="UP000001746">
    <property type="component" value="Chromosome"/>
</dbReference>
<evidence type="ECO:0000256" key="2">
    <source>
        <dbReference type="SAM" id="Phobius"/>
    </source>
</evidence>
<keyword evidence="2" id="KW-0472">Membrane</keyword>
<feature type="region of interest" description="Disordered" evidence="1">
    <location>
        <begin position="32"/>
        <end position="56"/>
    </location>
</feature>
<keyword evidence="2" id="KW-0812">Transmembrane</keyword>
<protein>
    <submittedName>
        <fullName evidence="3">Uncharacterized protein</fullName>
    </submittedName>
</protein>
<dbReference type="KEGG" id="hmu:Hmuk_2824"/>
<proteinExistence type="predicted"/>
<evidence type="ECO:0000313" key="4">
    <source>
        <dbReference type="Proteomes" id="UP000001746"/>
    </source>
</evidence>
<sequence>MVATNAAVALIVTTIVVLALLTLATVYYVPKVLPGNDEHGEGNDEGNERPPGGHAA</sequence>
<feature type="transmembrane region" description="Helical" evidence="2">
    <location>
        <begin position="6"/>
        <end position="29"/>
    </location>
</feature>
<keyword evidence="2" id="KW-1133">Transmembrane helix</keyword>